<gene>
    <name evidence="8" type="primary">rfbD</name>
    <name evidence="8" type="ORF">ACFQ4G_03845</name>
</gene>
<accession>A0ABW3WU44</accession>
<name>A0ABW3WU44_9HYPH</name>
<evidence type="ECO:0000256" key="4">
    <source>
        <dbReference type="ARBA" id="ARBA00017099"/>
    </source>
</evidence>
<dbReference type="EMBL" id="JBHTND010000003">
    <property type="protein sequence ID" value="MFD1300717.1"/>
    <property type="molecule type" value="Genomic_DNA"/>
</dbReference>
<keyword evidence="6" id="KW-0521">NADP</keyword>
<dbReference type="PANTHER" id="PTHR10491:SF4">
    <property type="entry name" value="METHIONINE ADENOSYLTRANSFERASE 2 SUBUNIT BETA"/>
    <property type="match status" value="1"/>
</dbReference>
<dbReference type="Proteomes" id="UP001597176">
    <property type="component" value="Unassembled WGS sequence"/>
</dbReference>
<dbReference type="InterPro" id="IPR036291">
    <property type="entry name" value="NAD(P)-bd_dom_sf"/>
</dbReference>
<dbReference type="NCBIfam" id="TIGR01214">
    <property type="entry name" value="rmlD"/>
    <property type="match status" value="1"/>
</dbReference>
<comment type="similarity">
    <text evidence="2 6">Belongs to the dTDP-4-dehydrorhamnose reductase family.</text>
</comment>
<dbReference type="EC" id="1.1.1.133" evidence="3 6"/>
<organism evidence="8 9">
    <name type="scientific">Methylobacterium marchantiae</name>
    <dbReference type="NCBI Taxonomy" id="600331"/>
    <lineage>
        <taxon>Bacteria</taxon>
        <taxon>Pseudomonadati</taxon>
        <taxon>Pseudomonadota</taxon>
        <taxon>Alphaproteobacteria</taxon>
        <taxon>Hyphomicrobiales</taxon>
        <taxon>Methylobacteriaceae</taxon>
        <taxon>Methylobacterium</taxon>
    </lineage>
</organism>
<reference evidence="9" key="1">
    <citation type="journal article" date="2019" name="Int. J. Syst. Evol. Microbiol.">
        <title>The Global Catalogue of Microorganisms (GCM) 10K type strain sequencing project: providing services to taxonomists for standard genome sequencing and annotation.</title>
        <authorList>
            <consortium name="The Broad Institute Genomics Platform"/>
            <consortium name="The Broad Institute Genome Sequencing Center for Infectious Disease"/>
            <person name="Wu L."/>
            <person name="Ma J."/>
        </authorList>
    </citation>
    <scope>NUCLEOTIDE SEQUENCE [LARGE SCALE GENOMIC DNA]</scope>
    <source>
        <strain evidence="9">CCUG 56108</strain>
    </source>
</reference>
<keyword evidence="9" id="KW-1185">Reference proteome</keyword>
<dbReference type="GO" id="GO:0008831">
    <property type="term" value="F:dTDP-4-dehydrorhamnose reductase activity"/>
    <property type="evidence" value="ECO:0007669"/>
    <property type="project" value="UniProtKB-EC"/>
</dbReference>
<sequence>MDILILGGAGQVGTELQAFRHWPEGVRVVAPTRSDLDITDAEAVTRQFSERTFGAVVNTAAYTAVDKAETDIVEAWRLNALAPAILAAETTRHGIPLVHVSTDYVFDGTASGAYAPDASVRPTSVYGASKAAGEMAVRTGNPRHAIIRTAWVVSPHRSNFVKTMLRLSAERDALGVVDDQHGCPTSAIDLAEALATIASRLSGDADAPTGTHHFVNAGATTWAGFAKAIVAGSAARGGRLVPVNGIPTSAYPTPARRPANSELSTDSLTQAYGIEPRLWQAALDDILDRLIGPVPFQPAYDPAEIRS</sequence>
<dbReference type="Gene3D" id="3.40.50.720">
    <property type="entry name" value="NAD(P)-binding Rossmann-like Domain"/>
    <property type="match status" value="1"/>
</dbReference>
<evidence type="ECO:0000256" key="3">
    <source>
        <dbReference type="ARBA" id="ARBA00012929"/>
    </source>
</evidence>
<proteinExistence type="inferred from homology"/>
<evidence type="ECO:0000313" key="8">
    <source>
        <dbReference type="EMBL" id="MFD1300717.1"/>
    </source>
</evidence>
<evidence type="ECO:0000256" key="2">
    <source>
        <dbReference type="ARBA" id="ARBA00010944"/>
    </source>
</evidence>
<evidence type="ECO:0000259" key="7">
    <source>
        <dbReference type="Pfam" id="PF04321"/>
    </source>
</evidence>
<evidence type="ECO:0000313" key="9">
    <source>
        <dbReference type="Proteomes" id="UP001597176"/>
    </source>
</evidence>
<feature type="domain" description="RmlD-like substrate binding" evidence="7">
    <location>
        <begin position="1"/>
        <end position="290"/>
    </location>
</feature>
<dbReference type="CDD" id="cd05254">
    <property type="entry name" value="dTDP_HR_like_SDR_e"/>
    <property type="match status" value="1"/>
</dbReference>
<comment type="caution">
    <text evidence="8">The sequence shown here is derived from an EMBL/GenBank/DDBJ whole genome shotgun (WGS) entry which is preliminary data.</text>
</comment>
<dbReference type="Pfam" id="PF04321">
    <property type="entry name" value="RmlD_sub_bind"/>
    <property type="match status" value="1"/>
</dbReference>
<evidence type="ECO:0000256" key="1">
    <source>
        <dbReference type="ARBA" id="ARBA00004781"/>
    </source>
</evidence>
<protein>
    <recommendedName>
        <fullName evidence="4 6">dTDP-4-dehydrorhamnose reductase</fullName>
        <ecNumber evidence="3 6">1.1.1.133</ecNumber>
    </recommendedName>
</protein>
<evidence type="ECO:0000256" key="5">
    <source>
        <dbReference type="ARBA" id="ARBA00048200"/>
    </source>
</evidence>
<comment type="pathway">
    <text evidence="1 6">Carbohydrate biosynthesis; dTDP-L-rhamnose biosynthesis.</text>
</comment>
<comment type="function">
    <text evidence="6">Catalyzes the reduction of dTDP-6-deoxy-L-lyxo-4-hexulose to yield dTDP-L-rhamnose.</text>
</comment>
<dbReference type="InterPro" id="IPR005913">
    <property type="entry name" value="dTDP_dehydrorham_reduct"/>
</dbReference>
<dbReference type="RefSeq" id="WP_238208729.1">
    <property type="nucleotide sequence ID" value="NZ_JBHTND010000003.1"/>
</dbReference>
<keyword evidence="6 8" id="KW-0560">Oxidoreductase</keyword>
<comment type="cofactor">
    <cofactor evidence="6">
        <name>Mg(2+)</name>
        <dbReference type="ChEBI" id="CHEBI:18420"/>
    </cofactor>
    <text evidence="6">Binds 1 Mg(2+) ion per monomer.</text>
</comment>
<dbReference type="InterPro" id="IPR029903">
    <property type="entry name" value="RmlD-like-bd"/>
</dbReference>
<dbReference type="SUPFAM" id="SSF51735">
    <property type="entry name" value="NAD(P)-binding Rossmann-fold domains"/>
    <property type="match status" value="1"/>
</dbReference>
<evidence type="ECO:0000256" key="6">
    <source>
        <dbReference type="RuleBase" id="RU364082"/>
    </source>
</evidence>
<dbReference type="PANTHER" id="PTHR10491">
    <property type="entry name" value="DTDP-4-DEHYDRORHAMNOSE REDUCTASE"/>
    <property type="match status" value="1"/>
</dbReference>
<comment type="catalytic activity">
    <reaction evidence="5 6">
        <text>dTDP-beta-L-rhamnose + NADP(+) = dTDP-4-dehydro-beta-L-rhamnose + NADPH + H(+)</text>
        <dbReference type="Rhea" id="RHEA:21796"/>
        <dbReference type="ChEBI" id="CHEBI:15378"/>
        <dbReference type="ChEBI" id="CHEBI:57510"/>
        <dbReference type="ChEBI" id="CHEBI:57783"/>
        <dbReference type="ChEBI" id="CHEBI:58349"/>
        <dbReference type="ChEBI" id="CHEBI:62830"/>
        <dbReference type="EC" id="1.1.1.133"/>
    </reaction>
</comment>
<dbReference type="Gene3D" id="3.90.25.10">
    <property type="entry name" value="UDP-galactose 4-epimerase, domain 1"/>
    <property type="match status" value="1"/>
</dbReference>